<dbReference type="Proteomes" id="UP000472272">
    <property type="component" value="Chromosome 11"/>
</dbReference>
<protein>
    <submittedName>
        <fullName evidence="1">Uncharacterized protein</fullName>
    </submittedName>
</protein>
<accession>A0A670JQ83</accession>
<evidence type="ECO:0000313" key="1">
    <source>
        <dbReference type="Ensembl" id="ENSPMRP00000025142.1"/>
    </source>
</evidence>
<dbReference type="Ensembl" id="ENSPMRT00000026683.1">
    <property type="protein sequence ID" value="ENSPMRP00000025142.1"/>
    <property type="gene ID" value="ENSPMRG00000016265.1"/>
</dbReference>
<name>A0A670JQ83_PODMU</name>
<reference evidence="1" key="2">
    <citation type="submission" date="2025-08" db="UniProtKB">
        <authorList>
            <consortium name="Ensembl"/>
        </authorList>
    </citation>
    <scope>IDENTIFICATION</scope>
</reference>
<keyword evidence="2" id="KW-1185">Reference proteome</keyword>
<evidence type="ECO:0000313" key="2">
    <source>
        <dbReference type="Proteomes" id="UP000472272"/>
    </source>
</evidence>
<organism evidence="1 2">
    <name type="scientific">Podarcis muralis</name>
    <name type="common">Wall lizard</name>
    <name type="synonym">Lacerta muralis</name>
    <dbReference type="NCBI Taxonomy" id="64176"/>
    <lineage>
        <taxon>Eukaryota</taxon>
        <taxon>Metazoa</taxon>
        <taxon>Chordata</taxon>
        <taxon>Craniata</taxon>
        <taxon>Vertebrata</taxon>
        <taxon>Euteleostomi</taxon>
        <taxon>Lepidosauria</taxon>
        <taxon>Squamata</taxon>
        <taxon>Bifurcata</taxon>
        <taxon>Unidentata</taxon>
        <taxon>Episquamata</taxon>
        <taxon>Laterata</taxon>
        <taxon>Lacertibaenia</taxon>
        <taxon>Lacertidae</taxon>
        <taxon>Podarcis</taxon>
    </lineage>
</organism>
<reference evidence="1" key="3">
    <citation type="submission" date="2025-09" db="UniProtKB">
        <authorList>
            <consortium name="Ensembl"/>
        </authorList>
    </citation>
    <scope>IDENTIFICATION</scope>
</reference>
<sequence>MARAFSHPYHLNQSLSATLQVVTICYTAGETQMATANQSTPQCIQTVSSIIPLKHIVHVKLNPQGPHSAVCEVIDTMEKGTKSAYTPLLLKNNLRSCERSIGRSSRKRISVG</sequence>
<dbReference type="AlphaFoldDB" id="A0A670JQ83"/>
<reference evidence="1 2" key="1">
    <citation type="journal article" date="2019" name="Proc. Natl. Acad. Sci. U.S.A.">
        <title>Regulatory changes in pterin and carotenoid genes underlie balanced color polymorphisms in the wall lizard.</title>
        <authorList>
            <person name="Andrade P."/>
            <person name="Pinho C."/>
            <person name="Perez I de Lanuza G."/>
            <person name="Afonso S."/>
            <person name="Brejcha J."/>
            <person name="Rubin C.J."/>
            <person name="Wallerman O."/>
            <person name="Pereira P."/>
            <person name="Sabatino S.J."/>
            <person name="Bellati A."/>
            <person name="Pellitteri-Rosa D."/>
            <person name="Bosakova Z."/>
            <person name="Bunikis I."/>
            <person name="Carretero M.A."/>
            <person name="Feiner N."/>
            <person name="Marsik P."/>
            <person name="Pauperio F."/>
            <person name="Salvi D."/>
            <person name="Soler L."/>
            <person name="While G.M."/>
            <person name="Uller T."/>
            <person name="Font E."/>
            <person name="Andersson L."/>
            <person name="Carneiro M."/>
        </authorList>
    </citation>
    <scope>NUCLEOTIDE SEQUENCE</scope>
</reference>
<proteinExistence type="predicted"/>